<sequence length="510" mass="58366">MTNQEKSIIIIGAGAAGLAAGIYGQMNGYKTNIFEMHNIPGGLSTAWKRKGYTFDGGMDWIVGIDPKMEEHLIWRELGALKGKKVAFYDELFRIKDREGKICTFYADPKKFEEELSQFTSYGEDLKKIKHLCKSIGRFSKAPSFSYKKPENLYGFFDKLAVMLKFLPYMGILTKYNGVMISDFAKEFRDPRLREIISYIFYNPDIAYSVFPPLFTLANMYNKNAGYPEGGALGLGKSFEARYKELGGQVEYEKRVKKIIVKDNRAIGILLADGTEHFADIVISACDGRTTIYDLLEGKYLNDDINRMYKEATVHPSMVRVFLGVNQDFKNEPHTAIYLKDKPVEVSGLISKNQNSILVRHYCHTEPSYSPSGKSVLTSFFIANYDEWKELYKDRERYKKEKEKVADIVIEHLEQTYPGIRKKIEYVDVSTPVTIERYTGNYKGSIMGWIATSEIDVWSKRVGMTLSNLDNFYMIGQWVVYGGVIRVVGSGRFVIQMQCDKDQKKFATMLD</sequence>
<dbReference type="SUPFAM" id="SSF51905">
    <property type="entry name" value="FAD/NAD(P)-binding domain"/>
    <property type="match status" value="1"/>
</dbReference>
<protein>
    <submittedName>
        <fullName evidence="2">NAD(P)/FAD-dependent oxidoreductase</fullName>
    </submittedName>
</protein>
<keyword evidence="3" id="KW-1185">Reference proteome</keyword>
<proteinExistence type="predicted"/>
<gene>
    <name evidence="2" type="ORF">LMF89_16410</name>
</gene>
<evidence type="ECO:0000313" key="3">
    <source>
        <dbReference type="Proteomes" id="UP001165492"/>
    </source>
</evidence>
<evidence type="ECO:0000313" key="2">
    <source>
        <dbReference type="EMBL" id="MCC5466931.1"/>
    </source>
</evidence>
<comment type="caution">
    <text evidence="2">The sequence shown here is derived from an EMBL/GenBank/DDBJ whole genome shotgun (WGS) entry which is preliminary data.</text>
</comment>
<accession>A0ABS8HWG9</accession>
<dbReference type="RefSeq" id="WP_369412623.1">
    <property type="nucleotide sequence ID" value="NZ_JAJHJB010000024.1"/>
</dbReference>
<dbReference type="InterPro" id="IPR045892">
    <property type="entry name" value="CrtISO-like"/>
</dbReference>
<dbReference type="InterPro" id="IPR036188">
    <property type="entry name" value="FAD/NAD-bd_sf"/>
</dbReference>
<dbReference type="InterPro" id="IPR002937">
    <property type="entry name" value="Amino_oxidase"/>
</dbReference>
<organism evidence="2 3">
    <name type="scientific">Pelosinus baikalensis</name>
    <dbReference type="NCBI Taxonomy" id="2892015"/>
    <lineage>
        <taxon>Bacteria</taxon>
        <taxon>Bacillati</taxon>
        <taxon>Bacillota</taxon>
        <taxon>Negativicutes</taxon>
        <taxon>Selenomonadales</taxon>
        <taxon>Sporomusaceae</taxon>
        <taxon>Pelosinus</taxon>
    </lineage>
</organism>
<evidence type="ECO:0000259" key="1">
    <source>
        <dbReference type="Pfam" id="PF01593"/>
    </source>
</evidence>
<dbReference type="Pfam" id="PF01593">
    <property type="entry name" value="Amino_oxidase"/>
    <property type="match status" value="1"/>
</dbReference>
<dbReference type="PANTHER" id="PTHR46313">
    <property type="match status" value="1"/>
</dbReference>
<name>A0ABS8HWG9_9FIRM</name>
<dbReference type="Gene3D" id="3.50.50.60">
    <property type="entry name" value="FAD/NAD(P)-binding domain"/>
    <property type="match status" value="2"/>
</dbReference>
<reference evidence="2" key="1">
    <citation type="submission" date="2021-11" db="EMBL/GenBank/DDBJ databases">
        <title>Description of a new species Pelosinus isolated from the bottom sediments of Lake Baikal.</title>
        <authorList>
            <person name="Zakharyuk A."/>
        </authorList>
    </citation>
    <scope>NUCLEOTIDE SEQUENCE</scope>
    <source>
        <strain evidence="2">Bkl1</strain>
    </source>
</reference>
<dbReference type="Proteomes" id="UP001165492">
    <property type="component" value="Unassembled WGS sequence"/>
</dbReference>
<dbReference type="EMBL" id="JAJHJB010000024">
    <property type="protein sequence ID" value="MCC5466931.1"/>
    <property type="molecule type" value="Genomic_DNA"/>
</dbReference>
<dbReference type="PANTHER" id="PTHR46313:SF3">
    <property type="entry name" value="PROLYCOPENE ISOMERASE, CHLOROPLASTIC"/>
    <property type="match status" value="1"/>
</dbReference>
<feature type="domain" description="Amine oxidase" evidence="1">
    <location>
        <begin position="16"/>
        <end position="491"/>
    </location>
</feature>